<gene>
    <name evidence="1" type="ORF">K435DRAFT_810078</name>
</gene>
<dbReference type="EMBL" id="ML179932">
    <property type="protein sequence ID" value="THU80186.1"/>
    <property type="molecule type" value="Genomic_DNA"/>
</dbReference>
<accession>A0A4S8KW62</accession>
<keyword evidence="2" id="KW-1185">Reference proteome</keyword>
<dbReference type="Proteomes" id="UP000297245">
    <property type="component" value="Unassembled WGS sequence"/>
</dbReference>
<name>A0A4S8KW62_DENBC</name>
<dbReference type="AlphaFoldDB" id="A0A4S8KW62"/>
<evidence type="ECO:0000313" key="2">
    <source>
        <dbReference type="Proteomes" id="UP000297245"/>
    </source>
</evidence>
<reference evidence="1 2" key="1">
    <citation type="journal article" date="2019" name="Nat. Ecol. Evol.">
        <title>Megaphylogeny resolves global patterns of mushroom evolution.</title>
        <authorList>
            <person name="Varga T."/>
            <person name="Krizsan K."/>
            <person name="Foldi C."/>
            <person name="Dima B."/>
            <person name="Sanchez-Garcia M."/>
            <person name="Sanchez-Ramirez S."/>
            <person name="Szollosi G.J."/>
            <person name="Szarkandi J.G."/>
            <person name="Papp V."/>
            <person name="Albert L."/>
            <person name="Andreopoulos W."/>
            <person name="Angelini C."/>
            <person name="Antonin V."/>
            <person name="Barry K.W."/>
            <person name="Bougher N.L."/>
            <person name="Buchanan P."/>
            <person name="Buyck B."/>
            <person name="Bense V."/>
            <person name="Catcheside P."/>
            <person name="Chovatia M."/>
            <person name="Cooper J."/>
            <person name="Damon W."/>
            <person name="Desjardin D."/>
            <person name="Finy P."/>
            <person name="Geml J."/>
            <person name="Haridas S."/>
            <person name="Hughes K."/>
            <person name="Justo A."/>
            <person name="Karasinski D."/>
            <person name="Kautmanova I."/>
            <person name="Kiss B."/>
            <person name="Kocsube S."/>
            <person name="Kotiranta H."/>
            <person name="LaButti K.M."/>
            <person name="Lechner B.E."/>
            <person name="Liimatainen K."/>
            <person name="Lipzen A."/>
            <person name="Lukacs Z."/>
            <person name="Mihaltcheva S."/>
            <person name="Morgado L.N."/>
            <person name="Niskanen T."/>
            <person name="Noordeloos M.E."/>
            <person name="Ohm R.A."/>
            <person name="Ortiz-Santana B."/>
            <person name="Ovrebo C."/>
            <person name="Racz N."/>
            <person name="Riley R."/>
            <person name="Savchenko A."/>
            <person name="Shiryaev A."/>
            <person name="Soop K."/>
            <person name="Spirin V."/>
            <person name="Szebenyi C."/>
            <person name="Tomsovsky M."/>
            <person name="Tulloss R.E."/>
            <person name="Uehling J."/>
            <person name="Grigoriev I.V."/>
            <person name="Vagvolgyi C."/>
            <person name="Papp T."/>
            <person name="Martin F.M."/>
            <person name="Miettinen O."/>
            <person name="Hibbett D.S."/>
            <person name="Nagy L.G."/>
        </authorList>
    </citation>
    <scope>NUCLEOTIDE SEQUENCE [LARGE SCALE GENOMIC DNA]</scope>
    <source>
        <strain evidence="1 2">CBS 962.96</strain>
    </source>
</reference>
<protein>
    <submittedName>
        <fullName evidence="1">Uncharacterized protein</fullName>
    </submittedName>
</protein>
<evidence type="ECO:0000313" key="1">
    <source>
        <dbReference type="EMBL" id="THU80186.1"/>
    </source>
</evidence>
<sequence>MSKLYFFDMYIFCLSCIVQSPEAISNPFLGIAVREPNTKVFFIIKPSDWIASSKQTKIFKEDLRGHRDSPTHHQNLKTDIQDDRYYIWYKSVLLVLTLSFYPFLDKNIIPSTNDSLIVVHILVHSFQILIVPTLTKCDQVWSGMFGGSGSDAGLGIDGSVALGGAFKV</sequence>
<organism evidence="1 2">
    <name type="scientific">Dendrothele bispora (strain CBS 962.96)</name>
    <dbReference type="NCBI Taxonomy" id="1314807"/>
    <lineage>
        <taxon>Eukaryota</taxon>
        <taxon>Fungi</taxon>
        <taxon>Dikarya</taxon>
        <taxon>Basidiomycota</taxon>
        <taxon>Agaricomycotina</taxon>
        <taxon>Agaricomycetes</taxon>
        <taxon>Agaricomycetidae</taxon>
        <taxon>Agaricales</taxon>
        <taxon>Agaricales incertae sedis</taxon>
        <taxon>Dendrothele</taxon>
    </lineage>
</organism>
<proteinExistence type="predicted"/>